<dbReference type="EMBL" id="AGXI01000006">
    <property type="protein sequence ID" value="EIY39934.1"/>
    <property type="molecule type" value="Genomic_DNA"/>
</dbReference>
<name>I9G123_9BACT</name>
<reference evidence="1 2" key="1">
    <citation type="submission" date="2012-02" db="EMBL/GenBank/DDBJ databases">
        <title>The Genome Sequence of Bacteroides dorei CL03T12C01.</title>
        <authorList>
            <consortium name="The Broad Institute Genome Sequencing Platform"/>
            <person name="Earl A."/>
            <person name="Ward D."/>
            <person name="Feldgarden M."/>
            <person name="Gevers D."/>
            <person name="Zitomersky N.L."/>
            <person name="Coyne M.J."/>
            <person name="Comstock L.E."/>
            <person name="Young S.K."/>
            <person name="Zeng Q."/>
            <person name="Gargeya S."/>
            <person name="Fitzgerald M."/>
            <person name="Haas B."/>
            <person name="Abouelleil A."/>
            <person name="Alvarado L."/>
            <person name="Arachchi H.M."/>
            <person name="Berlin A."/>
            <person name="Chapman S.B."/>
            <person name="Gearin G."/>
            <person name="Goldberg J."/>
            <person name="Griggs A."/>
            <person name="Gujja S."/>
            <person name="Hansen M."/>
            <person name="Heiman D."/>
            <person name="Howarth C."/>
            <person name="Larimer J."/>
            <person name="Lui A."/>
            <person name="MacDonald P.J.P."/>
            <person name="McCowen C."/>
            <person name="Montmayeur A."/>
            <person name="Murphy C."/>
            <person name="Neiman D."/>
            <person name="Pearson M."/>
            <person name="Priest M."/>
            <person name="Roberts A."/>
            <person name="Saif S."/>
            <person name="Shea T."/>
            <person name="Sisk P."/>
            <person name="Stolte C."/>
            <person name="Sykes S."/>
            <person name="Wortman J."/>
            <person name="Nusbaum C."/>
            <person name="Birren B."/>
        </authorList>
    </citation>
    <scope>NUCLEOTIDE SEQUENCE [LARGE SCALE GENOMIC DNA]</scope>
    <source>
        <strain evidence="1 2">CL03T12C01</strain>
    </source>
</reference>
<accession>I9G123</accession>
<proteinExistence type="predicted"/>
<evidence type="ECO:0000313" key="1">
    <source>
        <dbReference type="EMBL" id="EIY39934.1"/>
    </source>
</evidence>
<dbReference type="AlphaFoldDB" id="I9G123"/>
<comment type="caution">
    <text evidence="1">The sequence shown here is derived from an EMBL/GenBank/DDBJ whole genome shotgun (WGS) entry which is preliminary data.</text>
</comment>
<gene>
    <name evidence="1" type="ORF">HMPREF1065_01222</name>
</gene>
<organism evidence="1 2">
    <name type="scientific">Phocaeicola dorei CL03T12C01</name>
    <dbReference type="NCBI Taxonomy" id="997877"/>
    <lineage>
        <taxon>Bacteria</taxon>
        <taxon>Pseudomonadati</taxon>
        <taxon>Bacteroidota</taxon>
        <taxon>Bacteroidia</taxon>
        <taxon>Bacteroidales</taxon>
        <taxon>Bacteroidaceae</taxon>
        <taxon>Phocaeicola</taxon>
    </lineage>
</organism>
<dbReference type="Proteomes" id="UP000004019">
    <property type="component" value="Unassembled WGS sequence"/>
</dbReference>
<evidence type="ECO:0000313" key="2">
    <source>
        <dbReference type="Proteomes" id="UP000004019"/>
    </source>
</evidence>
<protein>
    <submittedName>
        <fullName evidence="1">Uncharacterized protein</fullName>
    </submittedName>
</protein>
<sequence length="58" mass="6441">MIFYHFTTLMLPQGSEKGGRVYSKCLSGVSFCAVGSFEISVQNENSFYYAKSSAMKNV</sequence>
<dbReference type="HOGENOM" id="CLU_2969715_0_0_10"/>